<feature type="signal peptide" evidence="1">
    <location>
        <begin position="1"/>
        <end position="23"/>
    </location>
</feature>
<feature type="domain" description="ABC-type glycine betaine transport system substrate-binding" evidence="2">
    <location>
        <begin position="59"/>
        <end position="337"/>
    </location>
</feature>
<dbReference type="SUPFAM" id="SSF53850">
    <property type="entry name" value="Periplasmic binding protein-like II"/>
    <property type="match status" value="1"/>
</dbReference>
<proteinExistence type="predicted"/>
<organism evidence="3 4">
    <name type="scientific">Devosia rhodophyticola</name>
    <dbReference type="NCBI Taxonomy" id="3026423"/>
    <lineage>
        <taxon>Bacteria</taxon>
        <taxon>Pseudomonadati</taxon>
        <taxon>Pseudomonadota</taxon>
        <taxon>Alphaproteobacteria</taxon>
        <taxon>Hyphomicrobiales</taxon>
        <taxon>Devosiaceae</taxon>
        <taxon>Devosia</taxon>
    </lineage>
</organism>
<evidence type="ECO:0000313" key="3">
    <source>
        <dbReference type="EMBL" id="WDR04597.1"/>
    </source>
</evidence>
<name>A0ABY7YTS5_9HYPH</name>
<keyword evidence="4" id="KW-1185">Reference proteome</keyword>
<dbReference type="EMBL" id="CP118247">
    <property type="protein sequence ID" value="WDR04597.1"/>
    <property type="molecule type" value="Genomic_DNA"/>
</dbReference>
<dbReference type="InterPro" id="IPR007210">
    <property type="entry name" value="ABC_Gly_betaine_transp_sub-bd"/>
</dbReference>
<feature type="chain" id="PRO_5045623008" evidence="1">
    <location>
        <begin position="24"/>
        <end position="351"/>
    </location>
</feature>
<evidence type="ECO:0000313" key="4">
    <source>
        <dbReference type="Proteomes" id="UP001222118"/>
    </source>
</evidence>
<gene>
    <name evidence="3" type="ORF">PSQ90_09660</name>
</gene>
<protein>
    <submittedName>
        <fullName evidence="3">Glycine betaine ABC transporter substrate-binding protein</fullName>
    </submittedName>
</protein>
<dbReference type="Proteomes" id="UP001222118">
    <property type="component" value="Chromosome"/>
</dbReference>
<keyword evidence="1" id="KW-0732">Signal</keyword>
<accession>A0ABY7YTS5</accession>
<reference evidence="3 4" key="1">
    <citation type="submission" date="2023-02" db="EMBL/GenBank/DDBJ databases">
        <title>Devosia chondri sp. nov., isolated from the phycosphere of marine algae.</title>
        <authorList>
            <person name="Kim J.M."/>
            <person name="Lee J.K."/>
            <person name="Choi B.J."/>
            <person name="Bayburt H."/>
            <person name="Jeon C.O."/>
        </authorList>
    </citation>
    <scope>NUCLEOTIDE SEQUENCE [LARGE SCALE GENOMIC DNA]</scope>
    <source>
        <strain evidence="3 4">G2-5</strain>
    </source>
</reference>
<sequence>MLGTLRYGLVVLAVLLAIPASFAQAEFTVLDQAQDASGSATNAPAPDDPAAPPPICGTKPINIARMGWSSAALMAEIHARVLTRAFDCKVQVVPGDLATTGSSMGSTGQPAVAPEMWVTRISDVWNGAIKAQMVRPAATTYSDQVFEGWYAPSYLVAAYPDIVDAAKLSAILPEIAGGQKITLISCPTDWGCRIINQNLVRALGIEDLVDIVTPANRFAMDSLIAEAVSKRDPVLLYYWQPNAVLAQFNFSPVNLGPYNEEAFKCLAQSSCADPVPSSFAPESVMIALSEWVFTDAPGIAAYFTRAILPTSEMSVLLMALNAPGASVESVADQFVAERGDIWSGWVGSTGQ</sequence>
<evidence type="ECO:0000256" key="1">
    <source>
        <dbReference type="SAM" id="SignalP"/>
    </source>
</evidence>
<dbReference type="Pfam" id="PF04069">
    <property type="entry name" value="OpuAC"/>
    <property type="match status" value="1"/>
</dbReference>
<dbReference type="RefSeq" id="WP_282210118.1">
    <property type="nucleotide sequence ID" value="NZ_CP118247.1"/>
</dbReference>
<dbReference type="Gene3D" id="3.40.190.100">
    <property type="entry name" value="Glycine betaine-binding periplasmic protein, domain 2"/>
    <property type="match status" value="1"/>
</dbReference>
<evidence type="ECO:0000259" key="2">
    <source>
        <dbReference type="Pfam" id="PF04069"/>
    </source>
</evidence>